<keyword evidence="8" id="KW-1185">Reference proteome</keyword>
<evidence type="ECO:0000256" key="4">
    <source>
        <dbReference type="PROSITE-ProRule" id="PRU00277"/>
    </source>
</evidence>
<dbReference type="PROSITE" id="PS50059">
    <property type="entry name" value="FKBP_PPIASE"/>
    <property type="match status" value="1"/>
</dbReference>
<dbReference type="Pfam" id="PF00254">
    <property type="entry name" value="FKBP_C"/>
    <property type="match status" value="1"/>
</dbReference>
<evidence type="ECO:0000256" key="1">
    <source>
        <dbReference type="ARBA" id="ARBA00009648"/>
    </source>
</evidence>
<dbReference type="InterPro" id="IPR001179">
    <property type="entry name" value="PPIase_FKBP_dom"/>
</dbReference>
<dbReference type="InterPro" id="IPR042282">
    <property type="entry name" value="FKBP6/shu"/>
</dbReference>
<dbReference type="Gene3D" id="1.25.40.10">
    <property type="entry name" value="Tetratricopeptide repeat domain"/>
    <property type="match status" value="1"/>
</dbReference>
<evidence type="ECO:0000313" key="7">
    <source>
        <dbReference type="EMBL" id="VVC97274.1"/>
    </source>
</evidence>
<keyword evidence="4" id="KW-0413">Isomerase</keyword>
<dbReference type="SUPFAM" id="SSF54534">
    <property type="entry name" value="FKBP-like"/>
    <property type="match status" value="1"/>
</dbReference>
<name>A0A5E4QGD3_9NEOP</name>
<reference evidence="7 8" key="1">
    <citation type="submission" date="2017-07" db="EMBL/GenBank/DDBJ databases">
        <authorList>
            <person name="Talla V."/>
            <person name="Backstrom N."/>
        </authorList>
    </citation>
    <scope>NUCLEOTIDE SEQUENCE [LARGE SCALE GENOMIC DNA]</scope>
</reference>
<keyword evidence="4" id="KW-0697">Rotamase</keyword>
<gene>
    <name evidence="7" type="ORF">LSINAPIS_LOCUS8594</name>
</gene>
<dbReference type="InterPro" id="IPR011990">
    <property type="entry name" value="TPR-like_helical_dom_sf"/>
</dbReference>
<dbReference type="PANTHER" id="PTHR46674">
    <property type="entry name" value="INACTIVE PEPTIDYL-PROLYL CIS-TRANS ISOMERASE FKBP6"/>
    <property type="match status" value="1"/>
</dbReference>
<evidence type="ECO:0000256" key="3">
    <source>
        <dbReference type="ARBA" id="ARBA00022803"/>
    </source>
</evidence>
<keyword evidence="2" id="KW-0677">Repeat</keyword>
<organism evidence="7 8">
    <name type="scientific">Leptidea sinapis</name>
    <dbReference type="NCBI Taxonomy" id="189913"/>
    <lineage>
        <taxon>Eukaryota</taxon>
        <taxon>Metazoa</taxon>
        <taxon>Ecdysozoa</taxon>
        <taxon>Arthropoda</taxon>
        <taxon>Hexapoda</taxon>
        <taxon>Insecta</taxon>
        <taxon>Pterygota</taxon>
        <taxon>Neoptera</taxon>
        <taxon>Endopterygota</taxon>
        <taxon>Lepidoptera</taxon>
        <taxon>Glossata</taxon>
        <taxon>Ditrysia</taxon>
        <taxon>Papilionoidea</taxon>
        <taxon>Pieridae</taxon>
        <taxon>Dismorphiinae</taxon>
        <taxon>Leptidea</taxon>
    </lineage>
</organism>
<dbReference type="PANTHER" id="PTHR46674:SF1">
    <property type="entry name" value="INACTIVE PEPTIDYL-PROLYL CIS-TRANS ISOMERASE FKBP6"/>
    <property type="match status" value="1"/>
</dbReference>
<protein>
    <recommendedName>
        <fullName evidence="4">peptidylprolyl isomerase</fullName>
        <ecNumber evidence="4">5.2.1.8</ecNumber>
    </recommendedName>
</protein>
<dbReference type="GO" id="GO:0007283">
    <property type="term" value="P:spermatogenesis"/>
    <property type="evidence" value="ECO:0007669"/>
    <property type="project" value="TreeGrafter"/>
</dbReference>
<sequence>MEETKEFKIALENGLDLEKLCTTGSVLNIHEDYNENDYDDETDDNKIKTDYIGTPIKSFAILDKQMTAIDSNGYVKKKIISEGGGYELNDGCTVSFAFTGYWENEPEPFDVRKPSKPMVVDLKDNGLLPGLLIAIKSMLVGETSLFLLSHQLMYGDLGVPPRIKSKAKCAFYINLIKCILTPAEGNLDLSEPNSFARVSKEVKLLYASGITLHKSNNYMAAIKLFKKGVHMLHSCRLANEEEEKFQRQLLIKLYTNLSICYNIAKLPLKTCTMCNELNRLDSLWNKSKVLFQNAKALRMIGQFDEAEKKLKRAMKLSPNNEELTNELAVLQKTRENCNKRKLLINYEGQMSNVVNDNFKIEVDHLIKYFKENDNLCKYTLPSGLNSEEVNYVKEACERENIYFNKVETNYLLDREDESSIVDDWNIVC</sequence>
<dbReference type="SUPFAM" id="SSF48452">
    <property type="entry name" value="TPR-like"/>
    <property type="match status" value="1"/>
</dbReference>
<evidence type="ECO:0000313" key="8">
    <source>
        <dbReference type="Proteomes" id="UP000324832"/>
    </source>
</evidence>
<comment type="catalytic activity">
    <reaction evidence="4">
        <text>[protein]-peptidylproline (omega=180) = [protein]-peptidylproline (omega=0)</text>
        <dbReference type="Rhea" id="RHEA:16237"/>
        <dbReference type="Rhea" id="RHEA-COMP:10747"/>
        <dbReference type="Rhea" id="RHEA-COMP:10748"/>
        <dbReference type="ChEBI" id="CHEBI:83833"/>
        <dbReference type="ChEBI" id="CHEBI:83834"/>
        <dbReference type="EC" id="5.2.1.8"/>
    </reaction>
</comment>
<dbReference type="PROSITE" id="PS50005">
    <property type="entry name" value="TPR"/>
    <property type="match status" value="1"/>
</dbReference>
<dbReference type="GO" id="GO:0005737">
    <property type="term" value="C:cytoplasm"/>
    <property type="evidence" value="ECO:0007669"/>
    <property type="project" value="TreeGrafter"/>
</dbReference>
<dbReference type="SMART" id="SM00028">
    <property type="entry name" value="TPR"/>
    <property type="match status" value="2"/>
</dbReference>
<dbReference type="InterPro" id="IPR019734">
    <property type="entry name" value="TPR_rpt"/>
</dbReference>
<dbReference type="Gene3D" id="3.10.50.40">
    <property type="match status" value="1"/>
</dbReference>
<proteinExistence type="inferred from homology"/>
<dbReference type="InterPro" id="IPR046357">
    <property type="entry name" value="PPIase_dom_sf"/>
</dbReference>
<feature type="repeat" description="TPR" evidence="5">
    <location>
        <begin position="287"/>
        <end position="320"/>
    </location>
</feature>
<dbReference type="EC" id="5.2.1.8" evidence="4"/>
<comment type="similarity">
    <text evidence="1">Belongs to the FKBP6 family.</text>
</comment>
<dbReference type="AlphaFoldDB" id="A0A5E4QGD3"/>
<evidence type="ECO:0000259" key="6">
    <source>
        <dbReference type="PROSITE" id="PS50059"/>
    </source>
</evidence>
<dbReference type="GO" id="GO:0051879">
    <property type="term" value="F:Hsp90 protein binding"/>
    <property type="evidence" value="ECO:0007669"/>
    <property type="project" value="TreeGrafter"/>
</dbReference>
<evidence type="ECO:0000256" key="2">
    <source>
        <dbReference type="ARBA" id="ARBA00022737"/>
    </source>
</evidence>
<keyword evidence="3 5" id="KW-0802">TPR repeat</keyword>
<dbReference type="GO" id="GO:0034587">
    <property type="term" value="P:piRNA processing"/>
    <property type="evidence" value="ECO:0007669"/>
    <property type="project" value="TreeGrafter"/>
</dbReference>
<dbReference type="GO" id="GO:0003755">
    <property type="term" value="F:peptidyl-prolyl cis-trans isomerase activity"/>
    <property type="evidence" value="ECO:0007669"/>
    <property type="project" value="UniProtKB-KW"/>
</dbReference>
<dbReference type="EMBL" id="FZQP02003112">
    <property type="protein sequence ID" value="VVC97274.1"/>
    <property type="molecule type" value="Genomic_DNA"/>
</dbReference>
<accession>A0A5E4QGD3</accession>
<feature type="domain" description="PPIase FKBP-type" evidence="6">
    <location>
        <begin position="91"/>
        <end position="179"/>
    </location>
</feature>
<evidence type="ECO:0000256" key="5">
    <source>
        <dbReference type="PROSITE-ProRule" id="PRU00339"/>
    </source>
</evidence>
<dbReference type="Proteomes" id="UP000324832">
    <property type="component" value="Unassembled WGS sequence"/>
</dbReference>